<reference evidence="1" key="1">
    <citation type="submission" date="2020-05" db="EMBL/GenBank/DDBJ databases">
        <title>Large-scale comparative analyses of tick genomes elucidate their genetic diversity and vector capacities.</title>
        <authorList>
            <person name="Jia N."/>
            <person name="Wang J."/>
            <person name="Shi W."/>
            <person name="Du L."/>
            <person name="Sun Y."/>
            <person name="Zhan W."/>
            <person name="Jiang J."/>
            <person name="Wang Q."/>
            <person name="Zhang B."/>
            <person name="Ji P."/>
            <person name="Sakyi L.B."/>
            <person name="Cui X."/>
            <person name="Yuan T."/>
            <person name="Jiang B."/>
            <person name="Yang W."/>
            <person name="Lam T.T.-Y."/>
            <person name="Chang Q."/>
            <person name="Ding S."/>
            <person name="Wang X."/>
            <person name="Zhu J."/>
            <person name="Ruan X."/>
            <person name="Zhao L."/>
            <person name="Wei J."/>
            <person name="Que T."/>
            <person name="Du C."/>
            <person name="Cheng J."/>
            <person name="Dai P."/>
            <person name="Han X."/>
            <person name="Huang E."/>
            <person name="Gao Y."/>
            <person name="Liu J."/>
            <person name="Shao H."/>
            <person name="Ye R."/>
            <person name="Li L."/>
            <person name="Wei W."/>
            <person name="Wang X."/>
            <person name="Wang C."/>
            <person name="Yang T."/>
            <person name="Huo Q."/>
            <person name="Li W."/>
            <person name="Guo W."/>
            <person name="Chen H."/>
            <person name="Zhou L."/>
            <person name="Ni X."/>
            <person name="Tian J."/>
            <person name="Zhou Y."/>
            <person name="Sheng Y."/>
            <person name="Liu T."/>
            <person name="Pan Y."/>
            <person name="Xia L."/>
            <person name="Li J."/>
            <person name="Zhao F."/>
            <person name="Cao W."/>
        </authorList>
    </citation>
    <scope>NUCLEOTIDE SEQUENCE</scope>
    <source>
        <strain evidence="1">Dsil-2018</strain>
    </source>
</reference>
<accession>A0ACB8D189</accession>
<dbReference type="Proteomes" id="UP000821865">
    <property type="component" value="Chromosome 4"/>
</dbReference>
<gene>
    <name evidence="1" type="ORF">HPB49_024105</name>
</gene>
<protein>
    <submittedName>
        <fullName evidence="1">Uncharacterized protein</fullName>
    </submittedName>
</protein>
<keyword evidence="2" id="KW-1185">Reference proteome</keyword>
<evidence type="ECO:0000313" key="1">
    <source>
        <dbReference type="EMBL" id="KAH7955027.1"/>
    </source>
</evidence>
<comment type="caution">
    <text evidence="1">The sequence shown here is derived from an EMBL/GenBank/DDBJ whole genome shotgun (WGS) entry which is preliminary data.</text>
</comment>
<dbReference type="EMBL" id="CM023473">
    <property type="protein sequence ID" value="KAH7955027.1"/>
    <property type="molecule type" value="Genomic_DNA"/>
</dbReference>
<organism evidence="1 2">
    <name type="scientific">Dermacentor silvarum</name>
    <name type="common">Tick</name>
    <dbReference type="NCBI Taxonomy" id="543639"/>
    <lineage>
        <taxon>Eukaryota</taxon>
        <taxon>Metazoa</taxon>
        <taxon>Ecdysozoa</taxon>
        <taxon>Arthropoda</taxon>
        <taxon>Chelicerata</taxon>
        <taxon>Arachnida</taxon>
        <taxon>Acari</taxon>
        <taxon>Parasitiformes</taxon>
        <taxon>Ixodida</taxon>
        <taxon>Ixodoidea</taxon>
        <taxon>Ixodidae</taxon>
        <taxon>Rhipicephalinae</taxon>
        <taxon>Dermacentor</taxon>
    </lineage>
</organism>
<proteinExistence type="predicted"/>
<sequence>MEPLTMCKYVELQQRMDIAITVKATSLHIHQHYSFLAASPDGILFNASEEGLLEVKCLFSKKRHDSRGGLFRQNVLLQAC</sequence>
<name>A0ACB8D189_DERSI</name>
<evidence type="ECO:0000313" key="2">
    <source>
        <dbReference type="Proteomes" id="UP000821865"/>
    </source>
</evidence>